<dbReference type="SUPFAM" id="SSF55729">
    <property type="entry name" value="Acyl-CoA N-acyltransferases (Nat)"/>
    <property type="match status" value="1"/>
</dbReference>
<feature type="domain" description="N-acetyltransferase" evidence="1">
    <location>
        <begin position="1"/>
        <end position="159"/>
    </location>
</feature>
<dbReference type="STRING" id="883114.HMPREF9709_01403"/>
<dbReference type="GeneID" id="96999363"/>
<keyword evidence="3" id="KW-1185">Reference proteome</keyword>
<sequence length="159" mass="18293">MIRNATRDDLGEILKIYAIARRTMKATGNPDQWGNDRPKYDAIVKDIESADMYVIEENNEILGVFSLIDFDNDYIDIQGEWLNDEPYLAIHKIASSGKKGGIFSQVLEFAKTKTKNIRIDTHKNNKIMQLHIKKNGFQYVGIVYIDGELERLAYHLVLD</sequence>
<dbReference type="HOGENOM" id="CLU_013985_13_0_9"/>
<dbReference type="RefSeq" id="WP_005398918.1">
    <property type="nucleotide sequence ID" value="NZ_JH601088.1"/>
</dbReference>
<dbReference type="InterPro" id="IPR000182">
    <property type="entry name" value="GNAT_dom"/>
</dbReference>
<dbReference type="eggNOG" id="COG0456">
    <property type="taxonomic scope" value="Bacteria"/>
</dbReference>
<protein>
    <recommendedName>
        <fullName evidence="1">N-acetyltransferase domain-containing protein</fullName>
    </recommendedName>
</protein>
<accession>H3NPZ2</accession>
<evidence type="ECO:0000313" key="3">
    <source>
        <dbReference type="Proteomes" id="UP000004191"/>
    </source>
</evidence>
<dbReference type="OrthoDB" id="9802365at2"/>
<proteinExistence type="predicted"/>
<dbReference type="Gene3D" id="3.40.630.30">
    <property type="match status" value="1"/>
</dbReference>
<dbReference type="AlphaFoldDB" id="H3NPZ2"/>
<name>H3NPZ2_9FIRM</name>
<gene>
    <name evidence="2" type="ORF">HMPREF9709_01403</name>
</gene>
<organism evidence="2 3">
    <name type="scientific">Helcococcus kunzii ATCC 51366</name>
    <dbReference type="NCBI Taxonomy" id="883114"/>
    <lineage>
        <taxon>Bacteria</taxon>
        <taxon>Bacillati</taxon>
        <taxon>Bacillota</taxon>
        <taxon>Tissierellia</taxon>
        <taxon>Tissierellales</taxon>
        <taxon>Peptoniphilaceae</taxon>
        <taxon>Helcococcus</taxon>
    </lineage>
</organism>
<evidence type="ECO:0000313" key="2">
    <source>
        <dbReference type="EMBL" id="EHR32672.1"/>
    </source>
</evidence>
<dbReference type="EMBL" id="AGEI01000025">
    <property type="protein sequence ID" value="EHR32672.1"/>
    <property type="molecule type" value="Genomic_DNA"/>
</dbReference>
<dbReference type="PROSITE" id="PS51186">
    <property type="entry name" value="GNAT"/>
    <property type="match status" value="1"/>
</dbReference>
<dbReference type="InterPro" id="IPR016181">
    <property type="entry name" value="Acyl_CoA_acyltransferase"/>
</dbReference>
<evidence type="ECO:0000259" key="1">
    <source>
        <dbReference type="PROSITE" id="PS51186"/>
    </source>
</evidence>
<reference evidence="2 3" key="1">
    <citation type="submission" date="2012-01" db="EMBL/GenBank/DDBJ databases">
        <title>The Genome Sequence of Helcococcus kunzii ATCC 51366.</title>
        <authorList>
            <consortium name="The Broad Institute Genome Sequencing Platform"/>
            <person name="Earl A."/>
            <person name="Ward D."/>
            <person name="Feldgarden M."/>
            <person name="Gevers D."/>
            <person name="Huys G."/>
            <person name="Young S.K."/>
            <person name="Zeng Q."/>
            <person name="Gargeya S."/>
            <person name="Fitzgerald M."/>
            <person name="Haas B."/>
            <person name="Abouelleil A."/>
            <person name="Alvarado L."/>
            <person name="Arachchi H.M."/>
            <person name="Berlin A."/>
            <person name="Chapman S.B."/>
            <person name="Gearin G."/>
            <person name="Goldberg J."/>
            <person name="Griggs A."/>
            <person name="Gujja S."/>
            <person name="Hansen M."/>
            <person name="Heiman D."/>
            <person name="Howarth C."/>
            <person name="Larimer J."/>
            <person name="Lui A."/>
            <person name="MacDonald P.J.P."/>
            <person name="McCowen C."/>
            <person name="Montmayeur A."/>
            <person name="Murphy C."/>
            <person name="Neiman D."/>
            <person name="Pearson M."/>
            <person name="Priest M."/>
            <person name="Roberts A."/>
            <person name="Saif S."/>
            <person name="Shea T."/>
            <person name="Sisk P."/>
            <person name="Stolte C."/>
            <person name="Sykes S."/>
            <person name="Wortman J."/>
            <person name="Nusbaum C."/>
            <person name="Birren B."/>
        </authorList>
    </citation>
    <scope>NUCLEOTIDE SEQUENCE [LARGE SCALE GENOMIC DNA]</scope>
    <source>
        <strain evidence="2 3">ATCC 51366</strain>
    </source>
</reference>
<dbReference type="Proteomes" id="UP000004191">
    <property type="component" value="Unassembled WGS sequence"/>
</dbReference>
<comment type="caution">
    <text evidence="2">The sequence shown here is derived from an EMBL/GenBank/DDBJ whole genome shotgun (WGS) entry which is preliminary data.</text>
</comment>
<dbReference type="GO" id="GO:0016747">
    <property type="term" value="F:acyltransferase activity, transferring groups other than amino-acyl groups"/>
    <property type="evidence" value="ECO:0007669"/>
    <property type="project" value="InterPro"/>
</dbReference>